<organism evidence="2 3">
    <name type="scientific">Halomonas daqiaonensis</name>
    <dbReference type="NCBI Taxonomy" id="650850"/>
    <lineage>
        <taxon>Bacteria</taxon>
        <taxon>Pseudomonadati</taxon>
        <taxon>Pseudomonadota</taxon>
        <taxon>Gammaproteobacteria</taxon>
        <taxon>Oceanospirillales</taxon>
        <taxon>Halomonadaceae</taxon>
        <taxon>Halomonas</taxon>
    </lineage>
</organism>
<keyword evidence="3" id="KW-1185">Reference proteome</keyword>
<gene>
    <name evidence="2" type="ORF">SAMN04488129_11264</name>
</gene>
<keyword evidence="1" id="KW-0812">Transmembrane</keyword>
<protein>
    <submittedName>
        <fullName evidence="2">Uncharacterized protein</fullName>
    </submittedName>
</protein>
<evidence type="ECO:0000256" key="1">
    <source>
        <dbReference type="SAM" id="Phobius"/>
    </source>
</evidence>
<dbReference type="AlphaFoldDB" id="A0A1H7REZ2"/>
<accession>A0A1H7REZ2</accession>
<keyword evidence="1" id="KW-1133">Transmembrane helix</keyword>
<dbReference type="STRING" id="650850.SAMN04488129_11264"/>
<evidence type="ECO:0000313" key="3">
    <source>
        <dbReference type="Proteomes" id="UP000198807"/>
    </source>
</evidence>
<dbReference type="EMBL" id="FOBC01000012">
    <property type="protein sequence ID" value="SEL58558.1"/>
    <property type="molecule type" value="Genomic_DNA"/>
</dbReference>
<keyword evidence="1" id="KW-0472">Membrane</keyword>
<dbReference type="Proteomes" id="UP000198807">
    <property type="component" value="Unassembled WGS sequence"/>
</dbReference>
<proteinExistence type="predicted"/>
<feature type="transmembrane region" description="Helical" evidence="1">
    <location>
        <begin position="32"/>
        <end position="57"/>
    </location>
</feature>
<sequence>MTLIRADHGEPRRGATRRRRRRRLDWARFDRWLDLVVVVAVSIAVLVGIVALVLTLLF</sequence>
<reference evidence="3" key="1">
    <citation type="submission" date="2016-10" db="EMBL/GenBank/DDBJ databases">
        <authorList>
            <person name="Varghese N."/>
            <person name="Submissions S."/>
        </authorList>
    </citation>
    <scope>NUCLEOTIDE SEQUENCE [LARGE SCALE GENOMIC DNA]</scope>
    <source>
        <strain evidence="3">CGMCC 1.9150</strain>
    </source>
</reference>
<name>A0A1H7REZ2_9GAMM</name>
<evidence type="ECO:0000313" key="2">
    <source>
        <dbReference type="EMBL" id="SEL58558.1"/>
    </source>
</evidence>
<dbReference type="RefSeq" id="WP_170840124.1">
    <property type="nucleotide sequence ID" value="NZ_FOBC01000012.1"/>
</dbReference>